<keyword evidence="1" id="KW-0812">Transmembrane</keyword>
<sequence>MNFKSHFVFNRSQQNGIFLLVCIIILLQIMYYTVKFSSNTEEAPLSSEEIRVYQKRLDSIKLVRSLNDTVRIFPFNPNYITDYKGYTLGMSPDEIDRLLRFRESGKWVNSTEDFQKITNVSDSLLENISPYFRFPAWVQAKNPSGIASVEKRDIAKKDLNSASAEELMKVNGIGEVLAARIVNFRNKIGGFMGDIQLKDVYGLNYEARENLLLEYKVINFPEFKQQNINIVKVIELSEIPYFNYELAREIVSYRQLHEGITSFEELSKIESFPSDKIDRIKLYLTLD</sequence>
<feature type="domain" description="Helix-hairpin-helix DNA-binding motif class 1" evidence="2">
    <location>
        <begin position="165"/>
        <end position="184"/>
    </location>
</feature>
<name>A0ABU3DSX1_9FLAO</name>
<protein>
    <submittedName>
        <fullName evidence="3">Helix-hairpin-helix domain-containing protein</fullName>
    </submittedName>
</protein>
<accession>A0ABU3DSX1</accession>
<dbReference type="InterPro" id="IPR010994">
    <property type="entry name" value="RuvA_2-like"/>
</dbReference>
<dbReference type="EMBL" id="JAVRHN010000007">
    <property type="protein sequence ID" value="MDT0686811.1"/>
    <property type="molecule type" value="Genomic_DNA"/>
</dbReference>
<keyword evidence="4" id="KW-1185">Reference proteome</keyword>
<dbReference type="Proteomes" id="UP001253848">
    <property type="component" value="Unassembled WGS sequence"/>
</dbReference>
<gene>
    <name evidence="3" type="ORF">RM541_10575</name>
</gene>
<dbReference type="SMART" id="SM00278">
    <property type="entry name" value="HhH1"/>
    <property type="match status" value="1"/>
</dbReference>
<keyword evidence="1" id="KW-0472">Membrane</keyword>
<dbReference type="Pfam" id="PF12836">
    <property type="entry name" value="HHH_3"/>
    <property type="match status" value="2"/>
</dbReference>
<evidence type="ECO:0000313" key="4">
    <source>
        <dbReference type="Proteomes" id="UP001253848"/>
    </source>
</evidence>
<comment type="caution">
    <text evidence="3">The sequence shown here is derived from an EMBL/GenBank/DDBJ whole genome shotgun (WGS) entry which is preliminary data.</text>
</comment>
<dbReference type="RefSeq" id="WP_311500120.1">
    <property type="nucleotide sequence ID" value="NZ_JAVRHN010000007.1"/>
</dbReference>
<keyword evidence="1" id="KW-1133">Transmembrane helix</keyword>
<organism evidence="3 4">
    <name type="scientific">Autumnicola psychrophila</name>
    <dbReference type="NCBI Taxonomy" id="3075592"/>
    <lineage>
        <taxon>Bacteria</taxon>
        <taxon>Pseudomonadati</taxon>
        <taxon>Bacteroidota</taxon>
        <taxon>Flavobacteriia</taxon>
        <taxon>Flavobacteriales</taxon>
        <taxon>Flavobacteriaceae</taxon>
        <taxon>Autumnicola</taxon>
    </lineage>
</organism>
<feature type="transmembrane region" description="Helical" evidence="1">
    <location>
        <begin position="16"/>
        <end position="34"/>
    </location>
</feature>
<evidence type="ECO:0000313" key="3">
    <source>
        <dbReference type="EMBL" id="MDT0686811.1"/>
    </source>
</evidence>
<dbReference type="SUPFAM" id="SSF47781">
    <property type="entry name" value="RuvA domain 2-like"/>
    <property type="match status" value="3"/>
</dbReference>
<dbReference type="Gene3D" id="1.10.150.280">
    <property type="entry name" value="AF1531-like domain"/>
    <property type="match status" value="2"/>
</dbReference>
<dbReference type="InterPro" id="IPR051675">
    <property type="entry name" value="Endo/Exo/Phosphatase_dom_1"/>
</dbReference>
<dbReference type="PANTHER" id="PTHR21180">
    <property type="entry name" value="ENDONUCLEASE/EXONUCLEASE/PHOSPHATASE FAMILY DOMAIN-CONTAINING PROTEIN 1"/>
    <property type="match status" value="1"/>
</dbReference>
<dbReference type="PANTHER" id="PTHR21180:SF32">
    <property type="entry name" value="ENDONUCLEASE_EXONUCLEASE_PHOSPHATASE FAMILY DOMAIN-CONTAINING PROTEIN 1"/>
    <property type="match status" value="1"/>
</dbReference>
<evidence type="ECO:0000259" key="2">
    <source>
        <dbReference type="SMART" id="SM00278"/>
    </source>
</evidence>
<evidence type="ECO:0000256" key="1">
    <source>
        <dbReference type="SAM" id="Phobius"/>
    </source>
</evidence>
<proteinExistence type="predicted"/>
<dbReference type="InterPro" id="IPR003583">
    <property type="entry name" value="Hlx-hairpin-Hlx_DNA-bd_motif"/>
</dbReference>
<reference evidence="3 4" key="1">
    <citation type="submission" date="2023-09" db="EMBL/GenBank/DDBJ databases">
        <authorList>
            <person name="Rey-Velasco X."/>
        </authorList>
    </citation>
    <scope>NUCLEOTIDE SEQUENCE [LARGE SCALE GENOMIC DNA]</scope>
    <source>
        <strain evidence="3 4">F225</strain>
    </source>
</reference>